<dbReference type="Proteomes" id="UP001620460">
    <property type="component" value="Unassembled WGS sequence"/>
</dbReference>
<name>A0ABW8JTW3_9GAMM</name>
<comment type="caution">
    <text evidence="2">The sequence shown here is derived from an EMBL/GenBank/DDBJ whole genome shotgun (WGS) entry which is preliminary data.</text>
</comment>
<gene>
    <name evidence="2" type="ORF">ISP17_11480</name>
</gene>
<evidence type="ECO:0000256" key="1">
    <source>
        <dbReference type="SAM" id="MobiDB-lite"/>
    </source>
</evidence>
<dbReference type="EMBL" id="JADIKM010000003">
    <property type="protein sequence ID" value="MFK2904588.1"/>
    <property type="molecule type" value="Genomic_DNA"/>
</dbReference>
<feature type="region of interest" description="Disordered" evidence="1">
    <location>
        <begin position="65"/>
        <end position="91"/>
    </location>
</feature>
<dbReference type="RefSeq" id="WP_404633251.1">
    <property type="nucleotide sequence ID" value="NZ_JADIKM010000003.1"/>
</dbReference>
<evidence type="ECO:0000313" key="2">
    <source>
        <dbReference type="EMBL" id="MFK2904588.1"/>
    </source>
</evidence>
<organism evidence="2 3">
    <name type="scientific">Dyella ginsengisoli</name>
    <dbReference type="NCBI Taxonomy" id="363848"/>
    <lineage>
        <taxon>Bacteria</taxon>
        <taxon>Pseudomonadati</taxon>
        <taxon>Pseudomonadota</taxon>
        <taxon>Gammaproteobacteria</taxon>
        <taxon>Lysobacterales</taxon>
        <taxon>Rhodanobacteraceae</taxon>
        <taxon>Dyella</taxon>
    </lineage>
</organism>
<reference evidence="2 3" key="1">
    <citation type="submission" date="2020-10" db="EMBL/GenBank/DDBJ databases">
        <title>Phylogeny of dyella-like bacteria.</title>
        <authorList>
            <person name="Fu J."/>
        </authorList>
    </citation>
    <scope>NUCLEOTIDE SEQUENCE [LARGE SCALE GENOMIC DNA]</scope>
    <source>
        <strain evidence="2 3">Gsoil3046</strain>
    </source>
</reference>
<keyword evidence="3" id="KW-1185">Reference proteome</keyword>
<sequence>MAGDLDRWQLGLDLQGERVAGLCRRGDGLLRLVGGLPVSLRLFGHLCGPAVGDALRIAVVPVGDGSEQAGQHQHSEGENALRERHSMRLRS</sequence>
<proteinExistence type="predicted"/>
<feature type="compositionally biased region" description="Basic and acidic residues" evidence="1">
    <location>
        <begin position="73"/>
        <end position="91"/>
    </location>
</feature>
<protein>
    <submittedName>
        <fullName evidence="2">Uncharacterized protein</fullName>
    </submittedName>
</protein>
<evidence type="ECO:0000313" key="3">
    <source>
        <dbReference type="Proteomes" id="UP001620460"/>
    </source>
</evidence>
<accession>A0ABW8JTW3</accession>